<keyword evidence="3" id="KW-1185">Reference proteome</keyword>
<evidence type="ECO:0000313" key="3">
    <source>
        <dbReference type="Proteomes" id="UP001152320"/>
    </source>
</evidence>
<gene>
    <name evidence="2" type="ORF">HOLleu_13708</name>
</gene>
<accession>A0A9Q1HBX9</accession>
<sequence>MAGKGEALKKQKKEHPEREHVDTVNTKRTEYDNALKELHEAHKAYCEMLNDDQDKEEGKEEADGYLISIQLKSKGFIAELEQLLEQSKVNVEPGDSAIQVGSNVNITSSAKVQAAARRAALSVKAAILKDGEELELAELRLHQKKKAMEVQRELPGAEAEEKVNANAEEGINTQPVVIKPKVDWNPNTSA</sequence>
<organism evidence="2 3">
    <name type="scientific">Holothuria leucospilota</name>
    <name type="common">Black long sea cucumber</name>
    <name type="synonym">Mertensiothuria leucospilota</name>
    <dbReference type="NCBI Taxonomy" id="206669"/>
    <lineage>
        <taxon>Eukaryota</taxon>
        <taxon>Metazoa</taxon>
        <taxon>Echinodermata</taxon>
        <taxon>Eleutherozoa</taxon>
        <taxon>Echinozoa</taxon>
        <taxon>Holothuroidea</taxon>
        <taxon>Aspidochirotacea</taxon>
        <taxon>Aspidochirotida</taxon>
        <taxon>Holothuriidae</taxon>
        <taxon>Holothuria</taxon>
    </lineage>
</organism>
<comment type="caution">
    <text evidence="2">The sequence shown here is derived from an EMBL/GenBank/DDBJ whole genome shotgun (WGS) entry which is preliminary data.</text>
</comment>
<name>A0A9Q1HBX9_HOLLE</name>
<feature type="region of interest" description="Disordered" evidence="1">
    <location>
        <begin position="1"/>
        <end position="29"/>
    </location>
</feature>
<dbReference type="Proteomes" id="UP001152320">
    <property type="component" value="Chromosome 6"/>
</dbReference>
<dbReference type="AlphaFoldDB" id="A0A9Q1HBX9"/>
<reference evidence="2" key="1">
    <citation type="submission" date="2021-10" db="EMBL/GenBank/DDBJ databases">
        <title>Tropical sea cucumber genome reveals ecological adaptation and Cuvierian tubules defense mechanism.</title>
        <authorList>
            <person name="Chen T."/>
        </authorList>
    </citation>
    <scope>NUCLEOTIDE SEQUENCE</scope>
    <source>
        <strain evidence="2">Nanhai2018</strain>
        <tissue evidence="2">Muscle</tissue>
    </source>
</reference>
<feature type="region of interest" description="Disordered" evidence="1">
    <location>
        <begin position="155"/>
        <end position="190"/>
    </location>
</feature>
<protein>
    <submittedName>
        <fullName evidence="2">Uncharacterized protein</fullName>
    </submittedName>
</protein>
<evidence type="ECO:0000256" key="1">
    <source>
        <dbReference type="SAM" id="MobiDB-lite"/>
    </source>
</evidence>
<evidence type="ECO:0000313" key="2">
    <source>
        <dbReference type="EMBL" id="KAJ8039646.1"/>
    </source>
</evidence>
<proteinExistence type="predicted"/>
<dbReference type="EMBL" id="JAIZAY010000006">
    <property type="protein sequence ID" value="KAJ8039646.1"/>
    <property type="molecule type" value="Genomic_DNA"/>
</dbReference>